<keyword evidence="3" id="KW-1185">Reference proteome</keyword>
<accession>A0ABX0PAM3</accession>
<evidence type="ECO:0000256" key="1">
    <source>
        <dbReference type="SAM" id="Phobius"/>
    </source>
</evidence>
<gene>
    <name evidence="2" type="ORF">HAV22_12065</name>
</gene>
<feature type="transmembrane region" description="Helical" evidence="1">
    <location>
        <begin position="75"/>
        <end position="93"/>
    </location>
</feature>
<feature type="transmembrane region" description="Helical" evidence="1">
    <location>
        <begin position="130"/>
        <end position="150"/>
    </location>
</feature>
<feature type="transmembrane region" description="Helical" evidence="1">
    <location>
        <begin position="99"/>
        <end position="118"/>
    </location>
</feature>
<name>A0ABX0PAM3_9BURK</name>
<dbReference type="Proteomes" id="UP000716322">
    <property type="component" value="Unassembled WGS sequence"/>
</dbReference>
<reference evidence="2 3" key="1">
    <citation type="submission" date="2020-03" db="EMBL/GenBank/DDBJ databases">
        <title>Genome sequence of strain Massilia sp. TW-1.</title>
        <authorList>
            <person name="Chaudhary D.K."/>
        </authorList>
    </citation>
    <scope>NUCLEOTIDE SEQUENCE [LARGE SCALE GENOMIC DNA]</scope>
    <source>
        <strain evidence="2 3">TW-1</strain>
    </source>
</reference>
<dbReference type="Pfam" id="PF05675">
    <property type="entry name" value="DUF817"/>
    <property type="match status" value="1"/>
</dbReference>
<feature type="transmembrane region" description="Helical" evidence="1">
    <location>
        <begin position="170"/>
        <end position="187"/>
    </location>
</feature>
<evidence type="ECO:0000313" key="3">
    <source>
        <dbReference type="Proteomes" id="UP000716322"/>
    </source>
</evidence>
<dbReference type="InterPro" id="IPR008535">
    <property type="entry name" value="DUF817"/>
</dbReference>
<protein>
    <submittedName>
        <fullName evidence="2">DUF817 family protein</fullName>
    </submittedName>
</protein>
<dbReference type="RefSeq" id="WP_166859318.1">
    <property type="nucleotide sequence ID" value="NZ_JAAQOM010000006.1"/>
</dbReference>
<keyword evidence="1" id="KW-1133">Transmembrane helix</keyword>
<evidence type="ECO:0000313" key="2">
    <source>
        <dbReference type="EMBL" id="NIA54368.1"/>
    </source>
</evidence>
<sequence length="198" mass="22209">MSTQAPRRFQPSLTAFDALLTDGRSRGVEGWRRGALEFLWFGIKEARACLFAGMVFTAVLLVPRAGVFGVPRYDLLLVAALVAALIYLNFFTHHALGDARWYLAAIALGLYAGTTVAFRPLDRERGIPLLLGFVLIGFFVWLAENVSTFWGLWRYPNQLGTWSAVHVSKWSSWSLLVIMTFTIVANLKHIKARIHVPD</sequence>
<dbReference type="EMBL" id="JAAQOM010000006">
    <property type="protein sequence ID" value="NIA54368.1"/>
    <property type="molecule type" value="Genomic_DNA"/>
</dbReference>
<feature type="transmembrane region" description="Helical" evidence="1">
    <location>
        <begin position="38"/>
        <end position="63"/>
    </location>
</feature>
<keyword evidence="1" id="KW-0472">Membrane</keyword>
<organism evidence="2 3">
    <name type="scientific">Telluria antibiotica</name>
    <dbReference type="NCBI Taxonomy" id="2717319"/>
    <lineage>
        <taxon>Bacteria</taxon>
        <taxon>Pseudomonadati</taxon>
        <taxon>Pseudomonadota</taxon>
        <taxon>Betaproteobacteria</taxon>
        <taxon>Burkholderiales</taxon>
        <taxon>Oxalobacteraceae</taxon>
        <taxon>Telluria group</taxon>
        <taxon>Telluria</taxon>
    </lineage>
</organism>
<proteinExistence type="predicted"/>
<keyword evidence="1" id="KW-0812">Transmembrane</keyword>
<comment type="caution">
    <text evidence="2">The sequence shown here is derived from an EMBL/GenBank/DDBJ whole genome shotgun (WGS) entry which is preliminary data.</text>
</comment>